<dbReference type="EMBL" id="NBYY01000011">
    <property type="protein sequence ID" value="PCS23191.1"/>
    <property type="molecule type" value="Genomic_DNA"/>
</dbReference>
<dbReference type="AlphaFoldDB" id="A0A2A5T4X5"/>
<proteinExistence type="predicted"/>
<name>A0A2A5T4X5_9GAMM</name>
<protein>
    <recommendedName>
        <fullName evidence="3">Mobile element protein</fullName>
    </recommendedName>
</protein>
<keyword evidence="2" id="KW-1185">Reference proteome</keyword>
<gene>
    <name evidence="1" type="ORF">BTN49_1187</name>
</gene>
<dbReference type="Proteomes" id="UP000219020">
    <property type="component" value="Unassembled WGS sequence"/>
</dbReference>
<evidence type="ECO:0000313" key="2">
    <source>
        <dbReference type="Proteomes" id="UP000219020"/>
    </source>
</evidence>
<evidence type="ECO:0000313" key="1">
    <source>
        <dbReference type="EMBL" id="PCS23191.1"/>
    </source>
</evidence>
<reference evidence="2" key="1">
    <citation type="submission" date="2017-04" db="EMBL/GenBank/DDBJ databases">
        <title>Genome evolution of the luminous symbionts of deep sea anglerfish.</title>
        <authorList>
            <person name="Hendry T.A."/>
        </authorList>
    </citation>
    <scope>NUCLEOTIDE SEQUENCE [LARGE SCALE GENOMIC DNA]</scope>
</reference>
<comment type="caution">
    <text evidence="1">The sequence shown here is derived from an EMBL/GenBank/DDBJ whole genome shotgun (WGS) entry which is preliminary data.</text>
</comment>
<sequence>MPYKKYIHTITVDNCRELAHNEMIEKDLDVEIYFARPYSFIETMKK</sequence>
<organism evidence="1 2">
    <name type="scientific">Candidatus Enterovibrio escicola</name>
    <dbReference type="NCBI Taxonomy" id="1927127"/>
    <lineage>
        <taxon>Bacteria</taxon>
        <taxon>Pseudomonadati</taxon>
        <taxon>Pseudomonadota</taxon>
        <taxon>Gammaproteobacteria</taxon>
        <taxon>Vibrionales</taxon>
        <taxon>Vibrionaceae</taxon>
        <taxon>Enterovibrio</taxon>
    </lineage>
</organism>
<accession>A0A2A5T4X5</accession>
<evidence type="ECO:0008006" key="3">
    <source>
        <dbReference type="Google" id="ProtNLM"/>
    </source>
</evidence>